<comment type="caution">
    <text evidence="3">The sequence shown here is derived from an EMBL/GenBank/DDBJ whole genome shotgun (WGS) entry which is preliminary data.</text>
</comment>
<sequence>MNKPIRTISVFCLLLFVALMANVTKLQVFDAPELAESKYNKRVIDEQFSRERGAILVGRDPVAQSVPVESRYEFQREYPQPRLYAHVTGRFNYYGSTGLERSQAEVLSGDDSRLFVNRVVDMLANRSPKGGNVELTIDAAAQKAAYDGLSALPGKVQGAVVAIEPKTGKVLAMVSLPSYDVNKLADHDLNNVNKVHDKLNADPTQPLVNRATQLRLPPGSTFKLVTAAAAMEYEGYSSTSQVPGGDTYQLPGTKGETGEIDNGGRSCGKKKVSFAQAMGQSCNTTFAQLAVEVGGKNMAKQATKFGFGKVYLDDLDQVESNFPADTDPAETGQTGIGQFEVAATPLQMAMVAAGIANDGVVMKPYLVDELSTPSLNVLDQNDPKELSRATSAKTAKQLTDLLVATVDSGTASPAAIRGVKVAGKTGTAQSGIDHVPPYAWFTSYAPAYDPEVAVAVMIQSADVDRGEVAGGKLGGPIAKAVMEAVINR</sequence>
<dbReference type="InterPro" id="IPR001460">
    <property type="entry name" value="PCN-bd_Tpept"/>
</dbReference>
<dbReference type="InterPro" id="IPR050515">
    <property type="entry name" value="Beta-lactam/transpept"/>
</dbReference>
<dbReference type="PANTHER" id="PTHR30627">
    <property type="entry name" value="PEPTIDOGLYCAN D,D-TRANSPEPTIDASE"/>
    <property type="match status" value="1"/>
</dbReference>
<dbReference type="Gene3D" id="3.40.710.10">
    <property type="entry name" value="DD-peptidase/beta-lactamase superfamily"/>
    <property type="match status" value="1"/>
</dbReference>
<evidence type="ECO:0000313" key="4">
    <source>
        <dbReference type="Proteomes" id="UP001596098"/>
    </source>
</evidence>
<dbReference type="SUPFAM" id="SSF56601">
    <property type="entry name" value="beta-lactamase/transpeptidase-like"/>
    <property type="match status" value="1"/>
</dbReference>
<gene>
    <name evidence="3" type="ORF">ACFPWU_14270</name>
</gene>
<evidence type="ECO:0000259" key="1">
    <source>
        <dbReference type="Pfam" id="PF00905"/>
    </source>
</evidence>
<feature type="domain" description="Penicillin-binding protein transpeptidase" evidence="1">
    <location>
        <begin position="158"/>
        <end position="483"/>
    </location>
</feature>
<dbReference type="Proteomes" id="UP001596098">
    <property type="component" value="Unassembled WGS sequence"/>
</dbReference>
<dbReference type="RefSeq" id="WP_128219129.1">
    <property type="nucleotide sequence ID" value="NZ_CP034929.1"/>
</dbReference>
<organism evidence="3 4">
    <name type="scientific">Nocardioides yefusunii</name>
    <dbReference type="NCBI Taxonomy" id="2500546"/>
    <lineage>
        <taxon>Bacteria</taxon>
        <taxon>Bacillati</taxon>
        <taxon>Actinomycetota</taxon>
        <taxon>Actinomycetes</taxon>
        <taxon>Propionibacteriales</taxon>
        <taxon>Nocardioidaceae</taxon>
        <taxon>Nocardioides</taxon>
    </lineage>
</organism>
<dbReference type="EMBL" id="JBHSQI010000009">
    <property type="protein sequence ID" value="MFC6154830.1"/>
    <property type="molecule type" value="Genomic_DNA"/>
</dbReference>
<evidence type="ECO:0000259" key="2">
    <source>
        <dbReference type="Pfam" id="PF21922"/>
    </source>
</evidence>
<dbReference type="InterPro" id="IPR054120">
    <property type="entry name" value="PBPA_dimer"/>
</dbReference>
<accession>A0ABW1R2R1</accession>
<dbReference type="InterPro" id="IPR012338">
    <property type="entry name" value="Beta-lactam/transpept-like"/>
</dbReference>
<evidence type="ECO:0000313" key="3">
    <source>
        <dbReference type="EMBL" id="MFC6154830.1"/>
    </source>
</evidence>
<feature type="domain" description="Penicillin binding protein A dimerisation" evidence="2">
    <location>
        <begin position="52"/>
        <end position="133"/>
    </location>
</feature>
<dbReference type="PANTHER" id="PTHR30627:SF24">
    <property type="entry name" value="PENICILLIN-BINDING PROTEIN 4B"/>
    <property type="match status" value="1"/>
</dbReference>
<dbReference type="Pfam" id="PF00905">
    <property type="entry name" value="Transpeptidase"/>
    <property type="match status" value="1"/>
</dbReference>
<dbReference type="Gene3D" id="3.90.1310.10">
    <property type="entry name" value="Penicillin-binding protein 2a (Domain 2)"/>
    <property type="match status" value="1"/>
</dbReference>
<name>A0ABW1R2R1_9ACTN</name>
<reference evidence="4" key="1">
    <citation type="journal article" date="2019" name="Int. J. Syst. Evol. Microbiol.">
        <title>The Global Catalogue of Microorganisms (GCM) 10K type strain sequencing project: providing services to taxonomists for standard genome sequencing and annotation.</title>
        <authorList>
            <consortium name="The Broad Institute Genomics Platform"/>
            <consortium name="The Broad Institute Genome Sequencing Center for Infectious Disease"/>
            <person name="Wu L."/>
            <person name="Ma J."/>
        </authorList>
    </citation>
    <scope>NUCLEOTIDE SEQUENCE [LARGE SCALE GENOMIC DNA]</scope>
    <source>
        <strain evidence="4">DFY28</strain>
    </source>
</reference>
<protein>
    <submittedName>
        <fullName evidence="3">Peptidoglycan D,D-transpeptidase FtsI family protein</fullName>
    </submittedName>
</protein>
<proteinExistence type="predicted"/>
<dbReference type="Pfam" id="PF21922">
    <property type="entry name" value="PBP_dimer_2"/>
    <property type="match status" value="1"/>
</dbReference>
<keyword evidence="4" id="KW-1185">Reference proteome</keyword>